<reference evidence="2 3" key="1">
    <citation type="submission" date="2019-02" db="EMBL/GenBank/DDBJ databases">
        <title>Jishengella sp. nov., isolated from a root of Zingiber montanum.</title>
        <authorList>
            <person name="Kuncharoen N."/>
            <person name="Kudo T."/>
            <person name="Masahiro Y."/>
            <person name="Ohkuma M."/>
            <person name="Tanasupawat S."/>
        </authorList>
    </citation>
    <scope>NUCLEOTIDE SEQUENCE [LARGE SCALE GENOMIC DNA]</scope>
    <source>
        <strain evidence="2 3">PLAI 1-1</strain>
    </source>
</reference>
<dbReference type="Proteomes" id="UP000292274">
    <property type="component" value="Unassembled WGS sequence"/>
</dbReference>
<sequence length="62" mass="6910">MSAKRFTAAYQQWQDAEAVAAATGRSADRTAAEQQRQALRNSPEVHRARQQLNGRAAPRDSR</sequence>
<accession>A0A4R0FYQ3</accession>
<dbReference type="RefSeq" id="WP_131309380.1">
    <property type="nucleotide sequence ID" value="NZ_SJJR01000035.1"/>
</dbReference>
<proteinExistence type="predicted"/>
<feature type="region of interest" description="Disordered" evidence="1">
    <location>
        <begin position="24"/>
        <end position="62"/>
    </location>
</feature>
<gene>
    <name evidence="2" type="ORF">E0H26_28140</name>
</gene>
<evidence type="ECO:0000313" key="2">
    <source>
        <dbReference type="EMBL" id="TCB89260.1"/>
    </source>
</evidence>
<keyword evidence="3" id="KW-1185">Reference proteome</keyword>
<evidence type="ECO:0000313" key="3">
    <source>
        <dbReference type="Proteomes" id="UP000292274"/>
    </source>
</evidence>
<comment type="caution">
    <text evidence="2">The sequence shown here is derived from an EMBL/GenBank/DDBJ whole genome shotgun (WGS) entry which is preliminary data.</text>
</comment>
<evidence type="ECO:0000256" key="1">
    <source>
        <dbReference type="SAM" id="MobiDB-lite"/>
    </source>
</evidence>
<dbReference type="AlphaFoldDB" id="A0A4R0FYQ3"/>
<protein>
    <submittedName>
        <fullName evidence="2">Uncharacterized protein</fullName>
    </submittedName>
</protein>
<organism evidence="2 3">
    <name type="scientific">Micromonospora zingiberis</name>
    <dbReference type="NCBI Taxonomy" id="2053011"/>
    <lineage>
        <taxon>Bacteria</taxon>
        <taxon>Bacillati</taxon>
        <taxon>Actinomycetota</taxon>
        <taxon>Actinomycetes</taxon>
        <taxon>Micromonosporales</taxon>
        <taxon>Micromonosporaceae</taxon>
        <taxon>Micromonospora</taxon>
    </lineage>
</organism>
<name>A0A4R0FYQ3_9ACTN</name>
<dbReference type="EMBL" id="SJJR01000035">
    <property type="protein sequence ID" value="TCB89260.1"/>
    <property type="molecule type" value="Genomic_DNA"/>
</dbReference>